<dbReference type="EMBL" id="QNGE01000326">
    <property type="protein sequence ID" value="KAA3680902.1"/>
    <property type="molecule type" value="Genomic_DNA"/>
</dbReference>
<feature type="compositionally biased region" description="Gly residues" evidence="1">
    <location>
        <begin position="63"/>
        <end position="78"/>
    </location>
</feature>
<gene>
    <name evidence="3" type="ORF">DEA37_0012993</name>
</gene>
<evidence type="ECO:0008006" key="5">
    <source>
        <dbReference type="Google" id="ProtNLM"/>
    </source>
</evidence>
<proteinExistence type="predicted"/>
<keyword evidence="2" id="KW-1133">Transmembrane helix</keyword>
<protein>
    <recommendedName>
        <fullName evidence="5">Innexin</fullName>
    </recommendedName>
</protein>
<name>A0A5J4P024_9TREM</name>
<keyword evidence="4" id="KW-1185">Reference proteome</keyword>
<accession>A0A5J4P024</accession>
<evidence type="ECO:0000313" key="3">
    <source>
        <dbReference type="EMBL" id="KAA3680902.1"/>
    </source>
</evidence>
<feature type="region of interest" description="Disordered" evidence="1">
    <location>
        <begin position="44"/>
        <end position="78"/>
    </location>
</feature>
<evidence type="ECO:0000256" key="1">
    <source>
        <dbReference type="SAM" id="MobiDB-lite"/>
    </source>
</evidence>
<comment type="caution">
    <text evidence="3">The sequence shown here is derived from an EMBL/GenBank/DDBJ whole genome shotgun (WGS) entry which is preliminary data.</text>
</comment>
<keyword evidence="2" id="KW-0812">Transmembrane</keyword>
<dbReference type="AlphaFoldDB" id="A0A5J4P024"/>
<reference evidence="3 4" key="1">
    <citation type="journal article" date="2019" name="Gigascience">
        <title>Whole-genome sequence of the oriental lung fluke Paragonimus westermani.</title>
        <authorList>
            <person name="Oey H."/>
            <person name="Zakrzewski M."/>
            <person name="Narain K."/>
            <person name="Devi K.R."/>
            <person name="Agatsuma T."/>
            <person name="Nawaratna S."/>
            <person name="Gobert G.N."/>
            <person name="Jones M.K."/>
            <person name="Ragan M.A."/>
            <person name="McManus D.P."/>
            <person name="Krause L."/>
        </authorList>
    </citation>
    <scope>NUCLEOTIDE SEQUENCE [LARGE SCALE GENOMIC DNA]</scope>
    <source>
        <strain evidence="3 4">IND2009</strain>
    </source>
</reference>
<sequence length="198" mass="21969">MNYLRTLFDQMKVSTHVSNIMLICDNTPCHTDLEREHRRSGGYEHCHRGGHRHSSDTFPHTFGSGGTHSEGGLGGGGAAGGFGESHGHSVGGGHDHGGATTMDATFVWKLSKLGRIGSSRLRFDDDFADRLNYQYTGVLMFLFIGLIGIRQYVGNYWIDARLALFARFIRTQPYDANRLRESKISSKFVALILSKMLT</sequence>
<keyword evidence="2" id="KW-0472">Membrane</keyword>
<feature type="transmembrane region" description="Helical" evidence="2">
    <location>
        <begin position="133"/>
        <end position="153"/>
    </location>
</feature>
<evidence type="ECO:0000313" key="4">
    <source>
        <dbReference type="Proteomes" id="UP000324629"/>
    </source>
</evidence>
<dbReference type="Proteomes" id="UP000324629">
    <property type="component" value="Unassembled WGS sequence"/>
</dbReference>
<organism evidence="3 4">
    <name type="scientific">Paragonimus westermani</name>
    <dbReference type="NCBI Taxonomy" id="34504"/>
    <lineage>
        <taxon>Eukaryota</taxon>
        <taxon>Metazoa</taxon>
        <taxon>Spiralia</taxon>
        <taxon>Lophotrochozoa</taxon>
        <taxon>Platyhelminthes</taxon>
        <taxon>Trematoda</taxon>
        <taxon>Digenea</taxon>
        <taxon>Plagiorchiida</taxon>
        <taxon>Troglotremata</taxon>
        <taxon>Troglotrematidae</taxon>
        <taxon>Paragonimus</taxon>
    </lineage>
</organism>
<evidence type="ECO:0000256" key="2">
    <source>
        <dbReference type="SAM" id="Phobius"/>
    </source>
</evidence>